<organism evidence="3 4">
    <name type="scientific">Lepeophtheirus salmonis</name>
    <name type="common">Salmon louse</name>
    <name type="synonym">Caligus salmonis</name>
    <dbReference type="NCBI Taxonomy" id="72036"/>
    <lineage>
        <taxon>Eukaryota</taxon>
        <taxon>Metazoa</taxon>
        <taxon>Ecdysozoa</taxon>
        <taxon>Arthropoda</taxon>
        <taxon>Crustacea</taxon>
        <taxon>Multicrustacea</taxon>
        <taxon>Hexanauplia</taxon>
        <taxon>Copepoda</taxon>
        <taxon>Siphonostomatoida</taxon>
        <taxon>Caligidae</taxon>
        <taxon>Lepeophtheirus</taxon>
    </lineage>
</organism>
<name>A0A7R8D6L7_LEPSM</name>
<feature type="compositionally biased region" description="Basic and acidic residues" evidence="1">
    <location>
        <begin position="154"/>
        <end position="170"/>
    </location>
</feature>
<dbReference type="EMBL" id="HG994587">
    <property type="protein sequence ID" value="CAF3017223.1"/>
    <property type="molecule type" value="Genomic_DNA"/>
</dbReference>
<feature type="chain" id="PRO_5043590832" evidence="2">
    <location>
        <begin position="20"/>
        <end position="412"/>
    </location>
</feature>
<reference evidence="3" key="1">
    <citation type="submission" date="2021-02" db="EMBL/GenBank/DDBJ databases">
        <authorList>
            <person name="Bekaert M."/>
        </authorList>
    </citation>
    <scope>NUCLEOTIDE SEQUENCE</scope>
    <source>
        <strain evidence="3">IoA-00</strain>
    </source>
</reference>
<evidence type="ECO:0000313" key="3">
    <source>
        <dbReference type="EMBL" id="CAF3017223.1"/>
    </source>
</evidence>
<feature type="region of interest" description="Disordered" evidence="1">
    <location>
        <begin position="154"/>
        <end position="235"/>
    </location>
</feature>
<dbReference type="AlphaFoldDB" id="A0A7R8D6L7"/>
<proteinExistence type="predicted"/>
<feature type="signal peptide" evidence="2">
    <location>
        <begin position="1"/>
        <end position="19"/>
    </location>
</feature>
<accession>A0A7R8D6L7</accession>
<dbReference type="Proteomes" id="UP000675881">
    <property type="component" value="Chromosome 8"/>
</dbReference>
<evidence type="ECO:0000313" key="4">
    <source>
        <dbReference type="Proteomes" id="UP000675881"/>
    </source>
</evidence>
<evidence type="ECO:0000256" key="2">
    <source>
        <dbReference type="SAM" id="SignalP"/>
    </source>
</evidence>
<sequence>MALNRIIFLVSILTQQVFGRTCPGFPGYCSESFPGQTCVVVCSRGRNNVPLCQEDGTWTDIPRCIEHEPGVDEQIPGICPGISGYCSEAFLGQRCQFKCSYGGDIDSICSPDGTWDPYPKCLGDIRESQDGCDPCPGPVGRSRNRTLEAIYRINDEGKSQRSLEEKDNRRPVPTFSGTQRIGPLAREEHGTLFRSTQVESRNIEIRPHSTSVQPRPPPPPSNNEDFPIFSSPRQSKGKVQTVPMQRDNPIFPPQQIVTDVKVNVPQGPHFSEPRRNGPPIRPIFENLENSFLRDSQAPPPSSPLIPSASELRPTRFIFKNGKIGRIVAVNENGELEPVSTSSESPVSPPVFQDNRLPRAQSSLNEEFFGPFQIFDPNAQTQGISELKAQATVPQRARPGGSFGPFSTINFSL</sequence>
<keyword evidence="2" id="KW-0732">Signal</keyword>
<protein>
    <submittedName>
        <fullName evidence="3">(salmon louse) hypothetical protein</fullName>
    </submittedName>
</protein>
<gene>
    <name evidence="3" type="ORF">LSAA_14375</name>
</gene>
<evidence type="ECO:0000256" key="1">
    <source>
        <dbReference type="SAM" id="MobiDB-lite"/>
    </source>
</evidence>
<keyword evidence="4" id="KW-1185">Reference proteome</keyword>